<dbReference type="InterPro" id="IPR004088">
    <property type="entry name" value="KH_dom_type_1"/>
</dbReference>
<accession>A0A6G3MFF1</accession>
<evidence type="ECO:0000256" key="2">
    <source>
        <dbReference type="SAM" id="MobiDB-lite"/>
    </source>
</evidence>
<organism evidence="4">
    <name type="scientific">Henneguya salminicola</name>
    <name type="common">Myxosporean</name>
    <dbReference type="NCBI Taxonomy" id="69463"/>
    <lineage>
        <taxon>Eukaryota</taxon>
        <taxon>Metazoa</taxon>
        <taxon>Cnidaria</taxon>
        <taxon>Myxozoa</taxon>
        <taxon>Myxosporea</taxon>
        <taxon>Bivalvulida</taxon>
        <taxon>Platysporina</taxon>
        <taxon>Myxobolidae</taxon>
        <taxon>Henneguya</taxon>
    </lineage>
</organism>
<sequence>MKIQQNDVINPYDNFDMIKDKFSCTMLKHVLEFENNDNATSISDVGIKDDQNKLYENENIESIIYEQKIFVLKNIISTSPYSFMSDLFKKVLMQIVMSFKFEEYDFVEVPLSTVGLVVGVKGASVKYIQDMTGTKIISPSRDMQPIFTIFGKLDEVKKAKNAISHYINTQVLARINKKKGSLGERFLEKFRKKNKICENYETTINQHFKYNTHKESTNTSESTSNYNWHTKKYSTSSDYTDIMRNQDIKLRASNRRCISAIENLHGCDKNMHHQCLLNGVIMEENKNKPPTLFANLSKIDSQNVSDDLNGSQTSSFEYNIEKEGAHE</sequence>
<dbReference type="Gene3D" id="3.30.1370.10">
    <property type="entry name" value="K Homology domain, type 1"/>
    <property type="match status" value="1"/>
</dbReference>
<dbReference type="PROSITE" id="PS50084">
    <property type="entry name" value="KH_TYPE_1"/>
    <property type="match status" value="1"/>
</dbReference>
<dbReference type="InterPro" id="IPR036612">
    <property type="entry name" value="KH_dom_type_1_sf"/>
</dbReference>
<dbReference type="Pfam" id="PF00013">
    <property type="entry name" value="KH_1"/>
    <property type="match status" value="1"/>
</dbReference>
<name>A0A6G3MFF1_HENSL</name>
<evidence type="ECO:0000313" key="4">
    <source>
        <dbReference type="EMBL" id="NDJ92737.1"/>
    </source>
</evidence>
<evidence type="ECO:0000259" key="3">
    <source>
        <dbReference type="SMART" id="SM00322"/>
    </source>
</evidence>
<dbReference type="AlphaFoldDB" id="A0A6G3MFF1"/>
<feature type="compositionally biased region" description="Polar residues" evidence="2">
    <location>
        <begin position="304"/>
        <end position="317"/>
    </location>
</feature>
<dbReference type="SUPFAM" id="SSF54791">
    <property type="entry name" value="Eukaryotic type KH-domain (KH-domain type I)"/>
    <property type="match status" value="1"/>
</dbReference>
<feature type="domain" description="K Homology" evidence="3">
    <location>
        <begin position="101"/>
        <end position="168"/>
    </location>
</feature>
<reference evidence="4" key="1">
    <citation type="submission" date="2018-11" db="EMBL/GenBank/DDBJ databases">
        <title>Henneguya salminicola genome and transcriptome.</title>
        <authorList>
            <person name="Yahalomi D."/>
            <person name="Atkinson S.D."/>
            <person name="Neuhof M."/>
            <person name="Chang E.S."/>
            <person name="Philippe H."/>
            <person name="Cartwright P."/>
            <person name="Bartholomew J.L."/>
            <person name="Huchon D."/>
        </authorList>
    </citation>
    <scope>NUCLEOTIDE SEQUENCE</scope>
    <source>
        <strain evidence="4">Hz1</strain>
        <tissue evidence="4">Whole</tissue>
    </source>
</reference>
<evidence type="ECO:0000256" key="1">
    <source>
        <dbReference type="PROSITE-ProRule" id="PRU00117"/>
    </source>
</evidence>
<dbReference type="InterPro" id="IPR047227">
    <property type="entry name" value="MEX3"/>
</dbReference>
<dbReference type="EMBL" id="GHBP01001428">
    <property type="protein sequence ID" value="NDJ92737.1"/>
    <property type="molecule type" value="Transcribed_RNA"/>
</dbReference>
<feature type="region of interest" description="Disordered" evidence="2">
    <location>
        <begin position="304"/>
        <end position="327"/>
    </location>
</feature>
<protein>
    <submittedName>
        <fullName evidence="4">RNA-binding protein MEX3B (Trinotate prediction)</fullName>
    </submittedName>
</protein>
<dbReference type="PANTHER" id="PTHR23285">
    <property type="entry name" value="RING FINGER AND KH DOMAIN CONTAINING PROTEIN 1"/>
    <property type="match status" value="1"/>
</dbReference>
<dbReference type="PANTHER" id="PTHR23285:SF7">
    <property type="entry name" value="LD09246P1"/>
    <property type="match status" value="1"/>
</dbReference>
<dbReference type="GO" id="GO:0003723">
    <property type="term" value="F:RNA binding"/>
    <property type="evidence" value="ECO:0007669"/>
    <property type="project" value="UniProtKB-UniRule"/>
</dbReference>
<keyword evidence="1" id="KW-0694">RNA-binding</keyword>
<dbReference type="InterPro" id="IPR004087">
    <property type="entry name" value="KH_dom"/>
</dbReference>
<proteinExistence type="predicted"/>
<dbReference type="SMART" id="SM00322">
    <property type="entry name" value="KH"/>
    <property type="match status" value="1"/>
</dbReference>